<reference evidence="2" key="2">
    <citation type="submission" date="2022-01" db="EMBL/GenBank/DDBJ databases">
        <authorList>
            <person name="Yamashiro T."/>
            <person name="Shiraishi A."/>
            <person name="Satake H."/>
            <person name="Nakayama K."/>
        </authorList>
    </citation>
    <scope>NUCLEOTIDE SEQUENCE</scope>
</reference>
<dbReference type="Proteomes" id="UP001151760">
    <property type="component" value="Unassembled WGS sequence"/>
</dbReference>
<accession>A0ABQ5ARW1</accession>
<comment type="caution">
    <text evidence="2">The sequence shown here is derived from an EMBL/GenBank/DDBJ whole genome shotgun (WGS) entry which is preliminary data.</text>
</comment>
<evidence type="ECO:0000313" key="2">
    <source>
        <dbReference type="EMBL" id="GJT05405.1"/>
    </source>
</evidence>
<feature type="region of interest" description="Disordered" evidence="1">
    <location>
        <begin position="346"/>
        <end position="499"/>
    </location>
</feature>
<dbReference type="EMBL" id="BQNB010012583">
    <property type="protein sequence ID" value="GJT05405.1"/>
    <property type="molecule type" value="Genomic_DNA"/>
</dbReference>
<proteinExistence type="predicted"/>
<feature type="compositionally biased region" description="Basic and acidic residues" evidence="1">
    <location>
        <begin position="624"/>
        <end position="651"/>
    </location>
</feature>
<feature type="compositionally biased region" description="Acidic residues" evidence="1">
    <location>
        <begin position="375"/>
        <end position="408"/>
    </location>
</feature>
<sequence length="1031" mass="119660">MNTTKEQQKELDDALVAPKNRLKIRKSHLRLSSTLKSKKPTFLVVLDALKLTPFYNAFKISADVPEIYMQEFWVTVTRHHSSLRFKLNSKSHTINVDTFRDMLKICPKLPGQKFEEPTLEEDILSFIRDLGHTGEIKFLSDVNVNHMHQPWRSFAAIINKCLSGKTTALENLVFQVENKNSKKNNDMYYPHFTKVIVDYFMAKDQAIPRRNKMFWHYARDDFMFTTIRVISKHKDTQEYDAIIPQRLTNQAMLDSEAFKTYRAYATGEKAPKSKATKKKTDYESSPKIKPDKPATTKSKGLTVLSEVALSEAEQMKLATKRSMKEFHISHASGSGDGVDILSKVPDEQQQTGSGINEGAGDKPEVPDVPEYRSESEEESWTFSQGEDEEHDSDDDNDDNADEDDDQENDSQRTELDDKGDNFVHPNLLTYRADDQEKEKREKADDDNDDVTSNKKVSTPSNYELTEEDENQEDDDTMGEDQEDDDNGELVSSLESDLSEHKQTNQFVEALASIPGIVDNYLTSKMKDEVKAQTSKIMTKVEKYVTETLGAEVLVRSTNQPQMSYAVASSLSELELKKILMDKMEENNSIDRSDVQKNLYRALLEAYNSDKDLLSSYDEVVTLKRGRDDQDKDKEPSARSNRRVDDLEEPSHQEFNTGNDDVSPVREAIDVDELLWNPSGSRTPDREWNKTKMFLSTPIDFSAFIMNRFNIQNLTQDVLTGLTYDLMKGTCKSVVELEYHLEEVFKATNDQLDWHNPKGRPYPHDLSKPLPLIPNARDKIPRSTWSKAQVVYDKHAYWGTYYWGPKRQRFYRYATNMETSKDVYSRHRIIAVTSLKIMEFFGYKHLEEITVRRQYDKLYKFREGDFKRLRRDDIEDMLLLLVQNKLTNLNVDEQFALNLVVERYQKKINLTKPDTYRSDISKKTPYTAYRDIQGIIYQDDMNRNCLMRTNELHKFSDGTLNHVRTSLNDIATGIQMDYLSKRKWSKQDKQRTRVMIKAIDKKLKDRRLMRSLEKFVGGRPYKGDLRLLQRTI</sequence>
<feature type="region of interest" description="Disordered" evidence="1">
    <location>
        <begin position="269"/>
        <end position="299"/>
    </location>
</feature>
<evidence type="ECO:0000313" key="3">
    <source>
        <dbReference type="Proteomes" id="UP001151760"/>
    </source>
</evidence>
<protein>
    <submittedName>
        <fullName evidence="2">Uncharacterized protein</fullName>
    </submittedName>
</protein>
<name>A0ABQ5ARW1_9ASTR</name>
<organism evidence="2 3">
    <name type="scientific">Tanacetum coccineum</name>
    <dbReference type="NCBI Taxonomy" id="301880"/>
    <lineage>
        <taxon>Eukaryota</taxon>
        <taxon>Viridiplantae</taxon>
        <taxon>Streptophyta</taxon>
        <taxon>Embryophyta</taxon>
        <taxon>Tracheophyta</taxon>
        <taxon>Spermatophyta</taxon>
        <taxon>Magnoliopsida</taxon>
        <taxon>eudicotyledons</taxon>
        <taxon>Gunneridae</taxon>
        <taxon>Pentapetalae</taxon>
        <taxon>asterids</taxon>
        <taxon>campanulids</taxon>
        <taxon>Asterales</taxon>
        <taxon>Asteraceae</taxon>
        <taxon>Asteroideae</taxon>
        <taxon>Anthemideae</taxon>
        <taxon>Anthemidinae</taxon>
        <taxon>Tanacetum</taxon>
    </lineage>
</organism>
<gene>
    <name evidence="2" type="ORF">Tco_0839867</name>
</gene>
<reference evidence="2" key="1">
    <citation type="journal article" date="2022" name="Int. J. Mol. Sci.">
        <title>Draft Genome of Tanacetum Coccineum: Genomic Comparison of Closely Related Tanacetum-Family Plants.</title>
        <authorList>
            <person name="Yamashiro T."/>
            <person name="Shiraishi A."/>
            <person name="Nakayama K."/>
            <person name="Satake H."/>
        </authorList>
    </citation>
    <scope>NUCLEOTIDE SEQUENCE</scope>
</reference>
<feature type="compositionally biased region" description="Basic and acidic residues" evidence="1">
    <location>
        <begin position="278"/>
        <end position="294"/>
    </location>
</feature>
<keyword evidence="3" id="KW-1185">Reference proteome</keyword>
<feature type="region of interest" description="Disordered" evidence="1">
    <location>
        <begin position="624"/>
        <end position="662"/>
    </location>
</feature>
<feature type="compositionally biased region" description="Polar residues" evidence="1">
    <location>
        <begin position="453"/>
        <end position="463"/>
    </location>
</feature>
<feature type="compositionally biased region" description="Basic and acidic residues" evidence="1">
    <location>
        <begin position="359"/>
        <end position="374"/>
    </location>
</feature>
<feature type="compositionally biased region" description="Basic and acidic residues" evidence="1">
    <location>
        <begin position="409"/>
        <end position="421"/>
    </location>
</feature>
<feature type="compositionally biased region" description="Basic and acidic residues" evidence="1">
    <location>
        <begin position="431"/>
        <end position="443"/>
    </location>
</feature>
<evidence type="ECO:0000256" key="1">
    <source>
        <dbReference type="SAM" id="MobiDB-lite"/>
    </source>
</evidence>
<feature type="compositionally biased region" description="Acidic residues" evidence="1">
    <location>
        <begin position="464"/>
        <end position="487"/>
    </location>
</feature>